<dbReference type="GO" id="GO:0003677">
    <property type="term" value="F:DNA binding"/>
    <property type="evidence" value="ECO:0007669"/>
    <property type="project" value="InterPro"/>
</dbReference>
<evidence type="ECO:0000256" key="1">
    <source>
        <dbReference type="PIRNR" id="PIRNR033490"/>
    </source>
</evidence>
<proteinExistence type="inferred from homology"/>
<dbReference type="GO" id="GO:0016075">
    <property type="term" value="P:rRNA catabolic process"/>
    <property type="evidence" value="ECO:0007669"/>
    <property type="project" value="TreeGrafter"/>
</dbReference>
<dbReference type="InterPro" id="IPR011067">
    <property type="entry name" value="Plasmid_toxin/cell-grow_inhib"/>
</dbReference>
<dbReference type="GO" id="GO:0004521">
    <property type="term" value="F:RNA endonuclease activity"/>
    <property type="evidence" value="ECO:0007669"/>
    <property type="project" value="TreeGrafter"/>
</dbReference>
<reference evidence="2" key="1">
    <citation type="submission" date="2020-07" db="EMBL/GenBank/DDBJ databases">
        <title>Huge and variable diversity of episymbiotic CPR bacteria and DPANN archaea in groundwater ecosystems.</title>
        <authorList>
            <person name="He C.Y."/>
            <person name="Keren R."/>
            <person name="Whittaker M."/>
            <person name="Farag I.F."/>
            <person name="Doudna J."/>
            <person name="Cate J.H.D."/>
            <person name="Banfield J.F."/>
        </authorList>
    </citation>
    <scope>NUCLEOTIDE SEQUENCE</scope>
    <source>
        <strain evidence="2">NC_groundwater_973_Pr1_S-0.2um_54_13</strain>
    </source>
</reference>
<dbReference type="Proteomes" id="UP000753196">
    <property type="component" value="Unassembled WGS sequence"/>
</dbReference>
<keyword evidence="1" id="KW-0255">Endonuclease</keyword>
<dbReference type="Pfam" id="PF02452">
    <property type="entry name" value="PemK_toxin"/>
    <property type="match status" value="1"/>
</dbReference>
<evidence type="ECO:0000313" key="3">
    <source>
        <dbReference type="Proteomes" id="UP000753196"/>
    </source>
</evidence>
<comment type="function">
    <text evidence="1">Toxic component of a type II toxin-antitoxin (TA) system.</text>
</comment>
<dbReference type="PANTHER" id="PTHR33988:SF2">
    <property type="entry name" value="ENDORIBONUCLEASE MAZF"/>
    <property type="match status" value="1"/>
</dbReference>
<dbReference type="Gene3D" id="2.30.30.110">
    <property type="match status" value="1"/>
</dbReference>
<dbReference type="PANTHER" id="PTHR33988">
    <property type="entry name" value="ENDORIBONUCLEASE MAZF-RELATED"/>
    <property type="match status" value="1"/>
</dbReference>
<dbReference type="GO" id="GO:0006402">
    <property type="term" value="P:mRNA catabolic process"/>
    <property type="evidence" value="ECO:0007669"/>
    <property type="project" value="TreeGrafter"/>
</dbReference>
<protein>
    <recommendedName>
        <fullName evidence="1">mRNA interferase</fullName>
        <ecNumber evidence="1">3.1.-.-</ecNumber>
    </recommendedName>
</protein>
<dbReference type="EC" id="3.1.-.-" evidence="1"/>
<dbReference type="PIRSF" id="PIRSF033490">
    <property type="entry name" value="MazF"/>
    <property type="match status" value="1"/>
</dbReference>
<dbReference type="SUPFAM" id="SSF50118">
    <property type="entry name" value="Cell growth inhibitor/plasmid maintenance toxic component"/>
    <property type="match status" value="1"/>
</dbReference>
<gene>
    <name evidence="2" type="ORF">HY221_02160</name>
</gene>
<accession>A0A932R1S6</accession>
<dbReference type="GO" id="GO:0016787">
    <property type="term" value="F:hydrolase activity"/>
    <property type="evidence" value="ECO:0007669"/>
    <property type="project" value="UniProtKB-KW"/>
</dbReference>
<keyword evidence="1" id="KW-0540">Nuclease</keyword>
<sequence>MAKKQEIKRREIYLVSFDPTVGSEIKKTRPAVVIQNDTANRYSPVTIVAAITSGTERHPHPTDVFIQKDEAGLTVDSLVLLNQIRTMDRQRLIKRLGIISPATMKAIDTALEISVGLIDV</sequence>
<dbReference type="AlphaFoldDB" id="A0A932R1S6"/>
<dbReference type="InterPro" id="IPR003477">
    <property type="entry name" value="PemK-like"/>
</dbReference>
<comment type="similarity">
    <text evidence="1">Belongs to the PemK/MazF family.</text>
</comment>
<dbReference type="EMBL" id="JACQCR010000049">
    <property type="protein sequence ID" value="MBI3631117.1"/>
    <property type="molecule type" value="Genomic_DNA"/>
</dbReference>
<evidence type="ECO:0000313" key="2">
    <source>
        <dbReference type="EMBL" id="MBI3631117.1"/>
    </source>
</evidence>
<name>A0A932R1S6_9BACT</name>
<comment type="caution">
    <text evidence="2">The sequence shown here is derived from an EMBL/GenBank/DDBJ whole genome shotgun (WGS) entry which is preliminary data.</text>
</comment>
<keyword evidence="1" id="KW-0378">Hydrolase</keyword>
<organism evidence="2 3">
    <name type="scientific">Candidatus Sungiibacteriota bacterium</name>
    <dbReference type="NCBI Taxonomy" id="2750080"/>
    <lineage>
        <taxon>Bacteria</taxon>
        <taxon>Candidatus Sungiibacteriota</taxon>
    </lineage>
</organism>